<dbReference type="Proteomes" id="UP000691718">
    <property type="component" value="Unassembled WGS sequence"/>
</dbReference>
<evidence type="ECO:0000313" key="3">
    <source>
        <dbReference type="EMBL" id="CAG4968059.1"/>
    </source>
</evidence>
<dbReference type="InterPro" id="IPR006579">
    <property type="entry name" value="Pre_C2HC_dom"/>
</dbReference>
<sequence>MAAITIAELADFFGQVCPDAWAKFLAQRNSSTAERPVVRIDDPISTSTGRSTPVSIDTVYDAASPAPSALSTRGPSPLFSDAESGSEMDIEIHRPNKPDDEGFTLVSGKKRKRTAAKKGNKPHSAPTSPNATPAKKVAPSARKITAIKTANPTQAEPRKEKPPPPIILQDKSRWSNLSKWIDFKKIFCPKVHNGPQGIRIHVATTDDFRALTAHLKAQNLSFHTYSLAEERNLLVVVRGLPKELETEFILSDLKSQNLPVREVHRMHHPTDKKRYLDLCLVILDLSPEGKQIYNITRICNLTGIVV</sequence>
<feature type="compositionally biased region" description="Basic residues" evidence="1">
    <location>
        <begin position="108"/>
        <end position="121"/>
    </location>
</feature>
<accession>A0A8S3WLT2</accession>
<name>A0A8S3WLT2_PARAO</name>
<dbReference type="Pfam" id="PF07530">
    <property type="entry name" value="PRE_C2HC"/>
    <property type="match status" value="1"/>
</dbReference>
<protein>
    <submittedName>
        <fullName evidence="3">(apollo) hypothetical protein</fullName>
    </submittedName>
</protein>
<dbReference type="SMART" id="SM00596">
    <property type="entry name" value="PRE_C2HC"/>
    <property type="match status" value="1"/>
</dbReference>
<evidence type="ECO:0000259" key="2">
    <source>
        <dbReference type="SMART" id="SM00596"/>
    </source>
</evidence>
<dbReference type="OrthoDB" id="7477923at2759"/>
<feature type="region of interest" description="Disordered" evidence="1">
    <location>
        <begin position="64"/>
        <end position="169"/>
    </location>
</feature>
<keyword evidence="4" id="KW-1185">Reference proteome</keyword>
<dbReference type="AlphaFoldDB" id="A0A8S3WLT2"/>
<feature type="domain" description="Pre-C2HC" evidence="2">
    <location>
        <begin position="246"/>
        <end position="306"/>
    </location>
</feature>
<evidence type="ECO:0000313" key="4">
    <source>
        <dbReference type="Proteomes" id="UP000691718"/>
    </source>
</evidence>
<reference evidence="3" key="1">
    <citation type="submission" date="2021-04" db="EMBL/GenBank/DDBJ databases">
        <authorList>
            <person name="Tunstrom K."/>
        </authorList>
    </citation>
    <scope>NUCLEOTIDE SEQUENCE</scope>
</reference>
<evidence type="ECO:0000256" key="1">
    <source>
        <dbReference type="SAM" id="MobiDB-lite"/>
    </source>
</evidence>
<organism evidence="3 4">
    <name type="scientific">Parnassius apollo</name>
    <name type="common">Apollo butterfly</name>
    <name type="synonym">Papilio apollo</name>
    <dbReference type="NCBI Taxonomy" id="110799"/>
    <lineage>
        <taxon>Eukaryota</taxon>
        <taxon>Metazoa</taxon>
        <taxon>Ecdysozoa</taxon>
        <taxon>Arthropoda</taxon>
        <taxon>Hexapoda</taxon>
        <taxon>Insecta</taxon>
        <taxon>Pterygota</taxon>
        <taxon>Neoptera</taxon>
        <taxon>Endopterygota</taxon>
        <taxon>Lepidoptera</taxon>
        <taxon>Glossata</taxon>
        <taxon>Ditrysia</taxon>
        <taxon>Papilionoidea</taxon>
        <taxon>Papilionidae</taxon>
        <taxon>Parnassiinae</taxon>
        <taxon>Parnassini</taxon>
        <taxon>Parnassius</taxon>
        <taxon>Parnassius</taxon>
    </lineage>
</organism>
<comment type="caution">
    <text evidence="3">The sequence shown here is derived from an EMBL/GenBank/DDBJ whole genome shotgun (WGS) entry which is preliminary data.</text>
</comment>
<dbReference type="EMBL" id="CAJQZP010000547">
    <property type="protein sequence ID" value="CAG4968059.1"/>
    <property type="molecule type" value="Genomic_DNA"/>
</dbReference>
<proteinExistence type="predicted"/>
<feature type="compositionally biased region" description="Basic and acidic residues" evidence="1">
    <location>
        <begin position="90"/>
        <end position="100"/>
    </location>
</feature>
<gene>
    <name evidence="3" type="ORF">PAPOLLO_LOCUS7895</name>
</gene>